<sequence length="224" mass="26417">MRTCKRTRWKTKTPALQLGQRFETTRRRYTKRTTTSRISIRTLPMKKRNGGIHPNEEEKYIQNEEVYPERRREVHPGEEAAGAVRQDGRNTYIADPAEILKNQQHNLQMLQQYHRITENQNFFNDNHIKQEIEMKGEDLGYDGQKELLHPQDQVELFGGQRLVGDHRLVAQQPKTDYYETQIKTEPDLIYFMPYQHILKKMQIVTSTRVSGVQNYPAGATNHHT</sequence>
<name>A0A4C1T8G4_EUMVA</name>
<accession>A0A4C1T8G4</accession>
<evidence type="ECO:0000313" key="1">
    <source>
        <dbReference type="EMBL" id="GBP09697.1"/>
    </source>
</evidence>
<proteinExistence type="predicted"/>
<organism evidence="1 2">
    <name type="scientific">Eumeta variegata</name>
    <name type="common">Bagworm moth</name>
    <name type="synonym">Eumeta japonica</name>
    <dbReference type="NCBI Taxonomy" id="151549"/>
    <lineage>
        <taxon>Eukaryota</taxon>
        <taxon>Metazoa</taxon>
        <taxon>Ecdysozoa</taxon>
        <taxon>Arthropoda</taxon>
        <taxon>Hexapoda</taxon>
        <taxon>Insecta</taxon>
        <taxon>Pterygota</taxon>
        <taxon>Neoptera</taxon>
        <taxon>Endopterygota</taxon>
        <taxon>Lepidoptera</taxon>
        <taxon>Glossata</taxon>
        <taxon>Ditrysia</taxon>
        <taxon>Tineoidea</taxon>
        <taxon>Psychidae</taxon>
        <taxon>Oiketicinae</taxon>
        <taxon>Eumeta</taxon>
    </lineage>
</organism>
<dbReference type="Proteomes" id="UP000299102">
    <property type="component" value="Unassembled WGS sequence"/>
</dbReference>
<evidence type="ECO:0000313" key="2">
    <source>
        <dbReference type="Proteomes" id="UP000299102"/>
    </source>
</evidence>
<reference evidence="1 2" key="1">
    <citation type="journal article" date="2019" name="Commun. Biol.">
        <title>The bagworm genome reveals a unique fibroin gene that provides high tensile strength.</title>
        <authorList>
            <person name="Kono N."/>
            <person name="Nakamura H."/>
            <person name="Ohtoshi R."/>
            <person name="Tomita M."/>
            <person name="Numata K."/>
            <person name="Arakawa K."/>
        </authorList>
    </citation>
    <scope>NUCLEOTIDE SEQUENCE [LARGE SCALE GENOMIC DNA]</scope>
</reference>
<dbReference type="OrthoDB" id="6496718at2759"/>
<gene>
    <name evidence="1" type="ORF">EVAR_99173_1</name>
</gene>
<keyword evidence="2" id="KW-1185">Reference proteome</keyword>
<dbReference type="EMBL" id="BGZK01004565">
    <property type="protein sequence ID" value="GBP09697.1"/>
    <property type="molecule type" value="Genomic_DNA"/>
</dbReference>
<protein>
    <submittedName>
        <fullName evidence="1">Uncharacterized protein</fullName>
    </submittedName>
</protein>
<dbReference type="AlphaFoldDB" id="A0A4C1T8G4"/>
<comment type="caution">
    <text evidence="1">The sequence shown here is derived from an EMBL/GenBank/DDBJ whole genome shotgun (WGS) entry which is preliminary data.</text>
</comment>